<feature type="region of interest" description="Disordered" evidence="1">
    <location>
        <begin position="1"/>
        <end position="124"/>
    </location>
</feature>
<feature type="compositionally biased region" description="Polar residues" evidence="1">
    <location>
        <begin position="46"/>
        <end position="60"/>
    </location>
</feature>
<proteinExistence type="predicted"/>
<organism evidence="2 3">
    <name type="scientific">Haematococcus lacustris</name>
    <name type="common">Green alga</name>
    <name type="synonym">Haematococcus pluvialis</name>
    <dbReference type="NCBI Taxonomy" id="44745"/>
    <lineage>
        <taxon>Eukaryota</taxon>
        <taxon>Viridiplantae</taxon>
        <taxon>Chlorophyta</taxon>
        <taxon>core chlorophytes</taxon>
        <taxon>Chlorophyceae</taxon>
        <taxon>CS clade</taxon>
        <taxon>Chlamydomonadales</taxon>
        <taxon>Haematococcaceae</taxon>
        <taxon>Haematococcus</taxon>
    </lineage>
</organism>
<sequence length="124" mass="13428">MVREWAAFGEGRQDSRGGQGEKGQGGGREEGVTRGPHAPFQPARTLKSSILHQQVRSAISPSPDGGREGGGQSKGVCHLSVSPQDRRPPAWHKRAQMRVWRVCKGSGGRHHTMPDVPYDRGGRA</sequence>
<reference evidence="2 3" key="1">
    <citation type="submission" date="2020-02" db="EMBL/GenBank/DDBJ databases">
        <title>Draft genome sequence of Haematococcus lacustris strain NIES-144.</title>
        <authorList>
            <person name="Morimoto D."/>
            <person name="Nakagawa S."/>
            <person name="Yoshida T."/>
            <person name="Sawayama S."/>
        </authorList>
    </citation>
    <scope>NUCLEOTIDE SEQUENCE [LARGE SCALE GENOMIC DNA]</scope>
    <source>
        <strain evidence="2 3">NIES-144</strain>
    </source>
</reference>
<feature type="compositionally biased region" description="Gly residues" evidence="1">
    <location>
        <begin position="17"/>
        <end position="26"/>
    </location>
</feature>
<gene>
    <name evidence="2" type="ORF">HaLaN_30062</name>
</gene>
<dbReference type="Proteomes" id="UP000485058">
    <property type="component" value="Unassembled WGS sequence"/>
</dbReference>
<accession>A0A6A0AEQ7</accession>
<evidence type="ECO:0000256" key="1">
    <source>
        <dbReference type="SAM" id="MobiDB-lite"/>
    </source>
</evidence>
<name>A0A6A0AEQ7_HAELA</name>
<protein>
    <submittedName>
        <fullName evidence="2">Uncharacterized protein</fullName>
    </submittedName>
</protein>
<dbReference type="AlphaFoldDB" id="A0A6A0AEQ7"/>
<evidence type="ECO:0000313" key="2">
    <source>
        <dbReference type="EMBL" id="GFH31092.1"/>
    </source>
</evidence>
<dbReference type="EMBL" id="BLLF01005366">
    <property type="protein sequence ID" value="GFH31092.1"/>
    <property type="molecule type" value="Genomic_DNA"/>
</dbReference>
<evidence type="ECO:0000313" key="3">
    <source>
        <dbReference type="Proteomes" id="UP000485058"/>
    </source>
</evidence>
<keyword evidence="3" id="KW-1185">Reference proteome</keyword>
<comment type="caution">
    <text evidence="2">The sequence shown here is derived from an EMBL/GenBank/DDBJ whole genome shotgun (WGS) entry which is preliminary data.</text>
</comment>